<keyword evidence="2 3" id="KW-0143">Chaperone</keyword>
<dbReference type="AlphaFoldDB" id="A0AAU7JFK9"/>
<dbReference type="PANTHER" id="PTHR33620">
    <property type="entry name" value="UREASE ACCESSORY PROTEIN F"/>
    <property type="match status" value="1"/>
</dbReference>
<protein>
    <recommendedName>
        <fullName evidence="3">Urease accessory protein UreF</fullName>
    </recommendedName>
</protein>
<dbReference type="InterPro" id="IPR002639">
    <property type="entry name" value="UreF"/>
</dbReference>
<reference evidence="4" key="1">
    <citation type="submission" date="2024-05" db="EMBL/GenBank/DDBJ databases">
        <authorList>
            <person name="Kim S."/>
            <person name="Heo J."/>
            <person name="Choi H."/>
            <person name="Choi Y."/>
            <person name="Kwon S.-W."/>
            <person name="Kim Y."/>
        </authorList>
    </citation>
    <scope>NUCLEOTIDE SEQUENCE</scope>
    <source>
        <strain evidence="4">KACC 23698</strain>
    </source>
</reference>
<comment type="subcellular location">
    <subcellularLocation>
        <location evidence="3">Cytoplasm</location>
    </subcellularLocation>
</comment>
<evidence type="ECO:0000256" key="3">
    <source>
        <dbReference type="HAMAP-Rule" id="MF_01385"/>
    </source>
</evidence>
<gene>
    <name evidence="3" type="primary">ureF</name>
    <name evidence="4" type="ORF">ABEG18_26095</name>
</gene>
<evidence type="ECO:0000256" key="2">
    <source>
        <dbReference type="ARBA" id="ARBA00023186"/>
    </source>
</evidence>
<dbReference type="PIRSF" id="PIRSF009467">
    <property type="entry name" value="Ureas_acces_UreF"/>
    <property type="match status" value="1"/>
</dbReference>
<dbReference type="Pfam" id="PF01730">
    <property type="entry name" value="UreF"/>
    <property type="match status" value="1"/>
</dbReference>
<dbReference type="PANTHER" id="PTHR33620:SF1">
    <property type="entry name" value="UREASE ACCESSORY PROTEIN F"/>
    <property type="match status" value="1"/>
</dbReference>
<dbReference type="Gene3D" id="1.10.4190.10">
    <property type="entry name" value="Urease accessory protein UreF"/>
    <property type="match status" value="1"/>
</dbReference>
<comment type="similarity">
    <text evidence="3">Belongs to the UreF family.</text>
</comment>
<comment type="subunit">
    <text evidence="3">UreD, UreF and UreG form a complex that acts as a GTP-hydrolysis-dependent molecular chaperone, activating the urease apoprotein by helping to assemble the nickel containing metallocenter of UreC. The UreE protein probably delivers the nickel.</text>
</comment>
<name>A0AAU7JFK9_9HYPH</name>
<dbReference type="InterPro" id="IPR038277">
    <property type="entry name" value="UreF_sf"/>
</dbReference>
<dbReference type="GO" id="GO:0005737">
    <property type="term" value="C:cytoplasm"/>
    <property type="evidence" value="ECO:0007669"/>
    <property type="project" value="UniProtKB-SubCell"/>
</dbReference>
<comment type="function">
    <text evidence="3">Required for maturation of urease via the functional incorporation of the urease nickel metallocenter.</text>
</comment>
<dbReference type="EMBL" id="CP157484">
    <property type="protein sequence ID" value="XBO39105.1"/>
    <property type="molecule type" value="Genomic_DNA"/>
</dbReference>
<dbReference type="RefSeq" id="WP_406855945.1">
    <property type="nucleotide sequence ID" value="NZ_CP157484.1"/>
</dbReference>
<evidence type="ECO:0000256" key="1">
    <source>
        <dbReference type="ARBA" id="ARBA00022988"/>
    </source>
</evidence>
<evidence type="ECO:0000313" key="4">
    <source>
        <dbReference type="EMBL" id="XBO39105.1"/>
    </source>
</evidence>
<accession>A0AAU7JFK9</accession>
<keyword evidence="3" id="KW-0963">Cytoplasm</keyword>
<organism evidence="4">
    <name type="scientific">Alsobacter sp. KACC 23698</name>
    <dbReference type="NCBI Taxonomy" id="3149229"/>
    <lineage>
        <taxon>Bacteria</taxon>
        <taxon>Pseudomonadati</taxon>
        <taxon>Pseudomonadota</taxon>
        <taxon>Alphaproteobacteria</taxon>
        <taxon>Hyphomicrobiales</taxon>
        <taxon>Alsobacteraceae</taxon>
        <taxon>Alsobacter</taxon>
    </lineage>
</organism>
<dbReference type="HAMAP" id="MF_01385">
    <property type="entry name" value="UreF"/>
    <property type="match status" value="1"/>
</dbReference>
<sequence>MAEAGLLPLLVWLSPAFPVGAFAYSHGLEWAVETGQVSDAASAQAWIADLLDAGSGRNDAVLLAAAHRAASAGDRGALGAVAELALALQPSRERRLEAAAQGNAFMIAVRSAWPCAAVDRFAAEWTDDVAYPVALGVAAAGHGAPLGAVLEAALLAFVGNLVSAVVRLGPIGQTDGQKIIAAMLPHVRSAASFAESSSLDDVGGAAYRSDIASLRHETQYSRLFRS</sequence>
<keyword evidence="1 3" id="KW-0996">Nickel insertion</keyword>
<proteinExistence type="inferred from homology"/>
<dbReference type="GO" id="GO:0016151">
    <property type="term" value="F:nickel cation binding"/>
    <property type="evidence" value="ECO:0007669"/>
    <property type="project" value="UniProtKB-UniRule"/>
</dbReference>